<name>A0ABU5YA60_9FLAO</name>
<reference evidence="2 3" key="1">
    <citation type="submission" date="2023-12" db="EMBL/GenBank/DDBJ databases">
        <title>Genomic sequences of Capnocytophaga and Parvimonas strains.</title>
        <authorList>
            <person name="Watt R.M."/>
            <person name="Wang M."/>
            <person name="Yang T."/>
            <person name="Tong W.M."/>
        </authorList>
    </citation>
    <scope>NUCLEOTIDE SEQUENCE [LARGE SCALE GENOMIC DNA]</scope>
    <source>
        <strain evidence="2 3">CCUG 13156</strain>
    </source>
</reference>
<dbReference type="EMBL" id="JAYKBV010000011">
    <property type="protein sequence ID" value="MEB3040831.1"/>
    <property type="molecule type" value="Genomic_DNA"/>
</dbReference>
<feature type="chain" id="PRO_5045686869" evidence="1">
    <location>
        <begin position="21"/>
        <end position="322"/>
    </location>
</feature>
<organism evidence="2 3">
    <name type="scientific">Capnocytophaga gingivalis</name>
    <dbReference type="NCBI Taxonomy" id="1017"/>
    <lineage>
        <taxon>Bacteria</taxon>
        <taxon>Pseudomonadati</taxon>
        <taxon>Bacteroidota</taxon>
        <taxon>Flavobacteriia</taxon>
        <taxon>Flavobacteriales</taxon>
        <taxon>Flavobacteriaceae</taxon>
        <taxon>Capnocytophaga</taxon>
    </lineage>
</organism>
<dbReference type="Proteomes" id="UP001324270">
    <property type="component" value="Unassembled WGS sequence"/>
</dbReference>
<dbReference type="RefSeq" id="WP_323979665.1">
    <property type="nucleotide sequence ID" value="NZ_JAYKBV010000011.1"/>
</dbReference>
<protein>
    <submittedName>
        <fullName evidence="2">Uncharacterized protein</fullName>
    </submittedName>
</protein>
<feature type="signal peptide" evidence="1">
    <location>
        <begin position="1"/>
        <end position="20"/>
    </location>
</feature>
<accession>A0ABU5YA60</accession>
<evidence type="ECO:0000313" key="2">
    <source>
        <dbReference type="EMBL" id="MEB3040831.1"/>
    </source>
</evidence>
<sequence length="322" mass="37830">MKTKILLLLAFFSLGGFIQAQNNQLEGFYQGRKWGLFLLSDKKFLLWNPLAGVKGDYQVQKDGMIWLQPQKEPLFLVYARNDKDLSKDKIRVELVNFQLGKNYIHLERGGYYSVSNEENDLVHTFAQKEVGKSITFIGESLFEEYNKKFVGIKNAYEVGMNPAYNDYIVFCHSYSLYQGESIAAFTNKDGMEILLLMNEEETLEKNKEALAKIRSNIEKTPLKEIKNYIYIRKKDENEKEMLKTVQSQLGIEDSKTIFREKYEREGTSPYEYMGEITYDKEKNIYKEAERDRTYHKYDLIDTKKSEIDMKKLKIKISPLFPE</sequence>
<gene>
    <name evidence="2" type="ORF">VJJ49_09060</name>
</gene>
<keyword evidence="3" id="KW-1185">Reference proteome</keyword>
<proteinExistence type="predicted"/>
<evidence type="ECO:0000256" key="1">
    <source>
        <dbReference type="SAM" id="SignalP"/>
    </source>
</evidence>
<comment type="caution">
    <text evidence="2">The sequence shown here is derived from an EMBL/GenBank/DDBJ whole genome shotgun (WGS) entry which is preliminary data.</text>
</comment>
<keyword evidence="1" id="KW-0732">Signal</keyword>
<evidence type="ECO:0000313" key="3">
    <source>
        <dbReference type="Proteomes" id="UP001324270"/>
    </source>
</evidence>